<evidence type="ECO:0000256" key="4">
    <source>
        <dbReference type="ARBA" id="ARBA00022475"/>
    </source>
</evidence>
<gene>
    <name evidence="10" type="ORF">LCGC14_1756610</name>
</gene>
<dbReference type="PANTHER" id="PTHR32024:SF2">
    <property type="entry name" value="TRK SYSTEM POTASSIUM UPTAKE PROTEIN TRKG-RELATED"/>
    <property type="match status" value="1"/>
</dbReference>
<feature type="transmembrane region" description="Helical" evidence="9">
    <location>
        <begin position="292"/>
        <end position="312"/>
    </location>
</feature>
<keyword evidence="8 9" id="KW-0472">Membrane</keyword>
<organism evidence="10">
    <name type="scientific">marine sediment metagenome</name>
    <dbReference type="NCBI Taxonomy" id="412755"/>
    <lineage>
        <taxon>unclassified sequences</taxon>
        <taxon>metagenomes</taxon>
        <taxon>ecological metagenomes</taxon>
    </lineage>
</organism>
<evidence type="ECO:0000256" key="2">
    <source>
        <dbReference type="ARBA" id="ARBA00009137"/>
    </source>
</evidence>
<dbReference type="GO" id="GO:0008324">
    <property type="term" value="F:monoatomic cation transmembrane transporter activity"/>
    <property type="evidence" value="ECO:0007669"/>
    <property type="project" value="InterPro"/>
</dbReference>
<feature type="transmembrane region" description="Helical" evidence="9">
    <location>
        <begin position="324"/>
        <end position="344"/>
    </location>
</feature>
<accession>A0A0F9JHD8</accession>
<dbReference type="Pfam" id="PF02386">
    <property type="entry name" value="TrkH"/>
    <property type="match status" value="1"/>
</dbReference>
<feature type="transmembrane region" description="Helical" evidence="9">
    <location>
        <begin position="43"/>
        <end position="64"/>
    </location>
</feature>
<protein>
    <recommendedName>
        <fullName evidence="11">Trk system potassium uptake protein TrkG</fullName>
    </recommendedName>
</protein>
<reference evidence="10" key="1">
    <citation type="journal article" date="2015" name="Nature">
        <title>Complex archaea that bridge the gap between prokaryotes and eukaryotes.</title>
        <authorList>
            <person name="Spang A."/>
            <person name="Saw J.H."/>
            <person name="Jorgensen S.L."/>
            <person name="Zaremba-Niedzwiedzka K."/>
            <person name="Martijn J."/>
            <person name="Lind A.E."/>
            <person name="van Eijk R."/>
            <person name="Schleper C."/>
            <person name="Guy L."/>
            <person name="Ettema T.J."/>
        </authorList>
    </citation>
    <scope>NUCLEOTIDE SEQUENCE</scope>
</reference>
<dbReference type="EMBL" id="LAZR01016277">
    <property type="protein sequence ID" value="KKM05191.1"/>
    <property type="molecule type" value="Genomic_DNA"/>
</dbReference>
<keyword evidence="3" id="KW-0813">Transport</keyword>
<comment type="similarity">
    <text evidence="2">Belongs to the TrkH potassium transport family.</text>
</comment>
<dbReference type="AlphaFoldDB" id="A0A0F9JHD8"/>
<sequence length="545" mass="60660">MRYQEVSKIIGKLLFYFSLILIIPLLIALYFEFIFKTPHPNSTLAFLKTILVSLILSGIFLYFGKKATGVFFRRESVLIVILMWVLATIVSGLPFYFSNTLNNPVDCVFESISGLTTTGSTVMCPKLFEANSTTPKPYSVKNSHYPEKNYTFYGTITPVRDASGAILYQGIEAVSKAVLFWRSFIQWLGGLGIVVLFLTILPALAVGGKFLLQAEMTGPVKESIAPRIKETASLLWKLYLGLTIIEVFFLILTNEKMPILDAFCITFSNLSTGGYAIRNDSIGSYHNFLTEWVIIVFMFVGSINFALYFHCLRGKFFRIYEPDFFLFIAVVIIGSVLVVLKLIGAESYSLEGAKTGVYTVSRAIREGTFHAISAQTSTGFVTTDIAKWPFATQLIMLLLMFIGGMSGATCGGIKTSRFYILYKILKNKIEEIFRPSTIRPLKIGKKEIPMSTGVTVLAFFSLVAFFTVLGTVFFIFAQIDSETSVSSVACMLNNIGFAFGAGGPSTSFAFMNGFSKLLSSFLMLLGRLEYFIILLVFAPIFWKIK</sequence>
<evidence type="ECO:0000256" key="9">
    <source>
        <dbReference type="SAM" id="Phobius"/>
    </source>
</evidence>
<evidence type="ECO:0000256" key="1">
    <source>
        <dbReference type="ARBA" id="ARBA00004651"/>
    </source>
</evidence>
<evidence type="ECO:0000256" key="3">
    <source>
        <dbReference type="ARBA" id="ARBA00022448"/>
    </source>
</evidence>
<keyword evidence="6 9" id="KW-1133">Transmembrane helix</keyword>
<comment type="subcellular location">
    <subcellularLocation>
        <location evidence="1">Cell membrane</location>
        <topology evidence="1">Multi-pass membrane protein</topology>
    </subcellularLocation>
</comment>
<evidence type="ECO:0000256" key="6">
    <source>
        <dbReference type="ARBA" id="ARBA00022989"/>
    </source>
</evidence>
<proteinExistence type="inferred from homology"/>
<dbReference type="PANTHER" id="PTHR32024">
    <property type="entry name" value="TRK SYSTEM POTASSIUM UPTAKE PROTEIN TRKG-RELATED"/>
    <property type="match status" value="1"/>
</dbReference>
<feature type="transmembrane region" description="Helical" evidence="9">
    <location>
        <begin position="454"/>
        <end position="477"/>
    </location>
</feature>
<comment type="caution">
    <text evidence="10">The sequence shown here is derived from an EMBL/GenBank/DDBJ whole genome shotgun (WGS) entry which is preliminary data.</text>
</comment>
<feature type="transmembrane region" description="Helical" evidence="9">
    <location>
        <begin position="76"/>
        <end position="97"/>
    </location>
</feature>
<dbReference type="GO" id="GO:0005886">
    <property type="term" value="C:plasma membrane"/>
    <property type="evidence" value="ECO:0007669"/>
    <property type="project" value="UniProtKB-SubCell"/>
</dbReference>
<evidence type="ECO:0008006" key="11">
    <source>
        <dbReference type="Google" id="ProtNLM"/>
    </source>
</evidence>
<evidence type="ECO:0000256" key="5">
    <source>
        <dbReference type="ARBA" id="ARBA00022692"/>
    </source>
</evidence>
<evidence type="ECO:0000313" key="10">
    <source>
        <dbReference type="EMBL" id="KKM05191.1"/>
    </source>
</evidence>
<feature type="transmembrane region" description="Helical" evidence="9">
    <location>
        <begin position="184"/>
        <end position="212"/>
    </location>
</feature>
<dbReference type="GO" id="GO:0030001">
    <property type="term" value="P:metal ion transport"/>
    <property type="evidence" value="ECO:0007669"/>
    <property type="project" value="UniProtKB-ARBA"/>
</dbReference>
<dbReference type="InterPro" id="IPR003445">
    <property type="entry name" value="Cat_transpt"/>
</dbReference>
<feature type="transmembrane region" description="Helical" evidence="9">
    <location>
        <begin position="233"/>
        <end position="252"/>
    </location>
</feature>
<name>A0A0F9JHD8_9ZZZZ</name>
<feature type="transmembrane region" description="Helical" evidence="9">
    <location>
        <begin position="521"/>
        <end position="542"/>
    </location>
</feature>
<feature type="transmembrane region" description="Helical" evidence="9">
    <location>
        <begin position="390"/>
        <end position="413"/>
    </location>
</feature>
<keyword evidence="4" id="KW-1003">Cell membrane</keyword>
<evidence type="ECO:0000256" key="8">
    <source>
        <dbReference type="ARBA" id="ARBA00023136"/>
    </source>
</evidence>
<keyword evidence="7" id="KW-0406">Ion transport</keyword>
<evidence type="ECO:0000256" key="7">
    <source>
        <dbReference type="ARBA" id="ARBA00023065"/>
    </source>
</evidence>
<keyword evidence="5 9" id="KW-0812">Transmembrane</keyword>
<feature type="transmembrane region" description="Helical" evidence="9">
    <location>
        <begin position="12"/>
        <end position="31"/>
    </location>
</feature>